<keyword evidence="15" id="KW-0479">Metal-binding</keyword>
<comment type="similarity">
    <text evidence="2">Belongs to the small GTPase superfamily. SAR1 family.</text>
</comment>
<dbReference type="CDD" id="cd03670">
    <property type="entry name" value="NUDIX_ADPRase_Nudt9"/>
    <property type="match status" value="1"/>
</dbReference>
<feature type="binding site" evidence="14">
    <location>
        <position position="74"/>
    </location>
    <ligand>
        <name>GTP</name>
        <dbReference type="ChEBI" id="CHEBI:37565"/>
    </ligand>
</feature>
<evidence type="ECO:0000256" key="7">
    <source>
        <dbReference type="ARBA" id="ARBA00022892"/>
    </source>
</evidence>
<evidence type="ECO:0000256" key="15">
    <source>
        <dbReference type="PIRSR" id="PIRSR606689-2"/>
    </source>
</evidence>
<evidence type="ECO:0000313" key="18">
    <source>
        <dbReference type="EMBL" id="CAF1506049.1"/>
    </source>
</evidence>
<dbReference type="SUPFAM" id="SSF52540">
    <property type="entry name" value="P-loop containing nucleoside triphosphate hydrolases"/>
    <property type="match status" value="1"/>
</dbReference>
<dbReference type="SUPFAM" id="SSF55811">
    <property type="entry name" value="Nudix"/>
    <property type="match status" value="1"/>
</dbReference>
<dbReference type="GO" id="GO:0032580">
    <property type="term" value="C:Golgi cisterna membrane"/>
    <property type="evidence" value="ECO:0007669"/>
    <property type="project" value="UniProtKB-SubCell"/>
</dbReference>
<dbReference type="PROSITE" id="PS51422">
    <property type="entry name" value="SAR1"/>
    <property type="match status" value="1"/>
</dbReference>
<evidence type="ECO:0000256" key="9">
    <source>
        <dbReference type="ARBA" id="ARBA00023034"/>
    </source>
</evidence>
<proteinExistence type="inferred from homology"/>
<organism evidence="17 20">
    <name type="scientific">Adineta steineri</name>
    <dbReference type="NCBI Taxonomy" id="433720"/>
    <lineage>
        <taxon>Eukaryota</taxon>
        <taxon>Metazoa</taxon>
        <taxon>Spiralia</taxon>
        <taxon>Gnathifera</taxon>
        <taxon>Rotifera</taxon>
        <taxon>Eurotatoria</taxon>
        <taxon>Bdelloidea</taxon>
        <taxon>Adinetida</taxon>
        <taxon>Adinetidae</taxon>
        <taxon>Adineta</taxon>
    </lineage>
</organism>
<evidence type="ECO:0000256" key="12">
    <source>
        <dbReference type="ARBA" id="ARBA00037843"/>
    </source>
</evidence>
<keyword evidence="8" id="KW-0653">Protein transport</keyword>
<sequence length="725" mass="82768">MSFLWDWFTSILSTLGLHKKSGKLVFLGLDNAGKTTLLHMLKDDRLAQHVPTLHPTSEELVMGNMKFTTFDLGGHAQARRVWKDYFPAVDSIVFLVDAVDRGRFAETKAELDSLLTDEQVANAPIVVLGNKIDLPGAVSEQELRYVLGISTATTGKGNVARSDIAGRPMELFMCSVLRREGYGEAFRWLSQYLYGCDIWKAAECPPGPSIDDEDLMKSHLYTEEQLLAYCDSGKTYANCINEHLLCCDMRTEYSAALASIDVQLKRNALRVGRYCADINETNPIQYKCRTTIKTLPGKRYRSTTTATPVCNLEKAGTQCSPIIENRVRFDRRWSAQEKAKWCKDTYEYHICASTYITNCTFTSVAADFAQLTVFLDYIEKSANRECPGGLYGCTDKSDNDTRCQDRTSFFNNQNLNTPCYSRIIKRSTSEYSRYRDSHSSRVRSTSQVDTCLKLHSKCRTLTYDNEAQRSQIPDDKVSWNVDFPDYKPVEYTTSKILRNPKADSSDPSKITKFNQLDNKIDRRSFTGQYLIDPITHRPRNPVGRTGMTGRGRLYHWGPNHAGDPVVTRWKRDENGSVIRRQINEQGRLKPVLEFVAIRRHDCKQWALPGGMVDPGEHISETVRREFQEEALRDGLDENLIKRLFSNGHKLYESYVDDPRNTDNAWMETVAMHFHDETGQLTSHIDLDAGDDADKVQWCPIDRTLELYACHKEFLKAAVDRLDAYW</sequence>
<evidence type="ECO:0000256" key="11">
    <source>
        <dbReference type="ARBA" id="ARBA00023136"/>
    </source>
</evidence>
<dbReference type="Pfam" id="PF00025">
    <property type="entry name" value="Arf"/>
    <property type="match status" value="1"/>
</dbReference>
<dbReference type="SMART" id="SM00178">
    <property type="entry name" value="SAR"/>
    <property type="match status" value="1"/>
</dbReference>
<keyword evidence="19" id="KW-1185">Reference proteome</keyword>
<evidence type="ECO:0000313" key="17">
    <source>
        <dbReference type="EMBL" id="CAF0767937.1"/>
    </source>
</evidence>
<dbReference type="GO" id="GO:0047631">
    <property type="term" value="F:ADP-ribose diphosphatase activity"/>
    <property type="evidence" value="ECO:0007669"/>
    <property type="project" value="InterPro"/>
</dbReference>
<dbReference type="Pfam" id="PF00293">
    <property type="entry name" value="NUDIX"/>
    <property type="match status" value="1"/>
</dbReference>
<dbReference type="GO" id="GO:0003925">
    <property type="term" value="F:G protein activity"/>
    <property type="evidence" value="ECO:0007669"/>
    <property type="project" value="UniProtKB-EC"/>
</dbReference>
<dbReference type="InterPro" id="IPR027417">
    <property type="entry name" value="P-loop_NTPase"/>
</dbReference>
<dbReference type="Gene3D" id="3.90.79.10">
    <property type="entry name" value="Nucleoside Triphosphate Pyrophosphohydrolase"/>
    <property type="match status" value="1"/>
</dbReference>
<protein>
    <recommendedName>
        <fullName evidence="16">Nudix hydrolase domain-containing protein</fullName>
    </recommendedName>
</protein>
<evidence type="ECO:0000313" key="19">
    <source>
        <dbReference type="Proteomes" id="UP000663832"/>
    </source>
</evidence>
<keyword evidence="11" id="KW-0472">Membrane</keyword>
<keyword evidence="5" id="KW-0378">Hydrolase</keyword>
<dbReference type="Gene3D" id="3.40.50.300">
    <property type="entry name" value="P-loop containing nucleotide triphosphate hydrolases"/>
    <property type="match status" value="1"/>
</dbReference>
<keyword evidence="10 14" id="KW-0342">GTP-binding</keyword>
<dbReference type="InterPro" id="IPR015797">
    <property type="entry name" value="NUDIX_hydrolase-like_dom_sf"/>
</dbReference>
<evidence type="ECO:0000256" key="6">
    <source>
        <dbReference type="ARBA" id="ARBA00022824"/>
    </source>
</evidence>
<feature type="binding site" evidence="14">
    <location>
        <begin position="130"/>
        <end position="133"/>
    </location>
    <ligand>
        <name>GTP</name>
        <dbReference type="ChEBI" id="CHEBI:37565"/>
    </ligand>
</feature>
<comment type="catalytic activity">
    <reaction evidence="13">
        <text>GTP + H2O = GDP + phosphate + H(+)</text>
        <dbReference type="Rhea" id="RHEA:19669"/>
        <dbReference type="ChEBI" id="CHEBI:15377"/>
        <dbReference type="ChEBI" id="CHEBI:15378"/>
        <dbReference type="ChEBI" id="CHEBI:37565"/>
        <dbReference type="ChEBI" id="CHEBI:43474"/>
        <dbReference type="ChEBI" id="CHEBI:58189"/>
        <dbReference type="EC" id="3.6.5.2"/>
    </reaction>
    <physiologicalReaction direction="left-to-right" evidence="13">
        <dbReference type="Rhea" id="RHEA:19670"/>
    </physiologicalReaction>
</comment>
<evidence type="ECO:0000256" key="13">
    <source>
        <dbReference type="ARBA" id="ARBA00047660"/>
    </source>
</evidence>
<feature type="binding site" evidence="14">
    <location>
        <begin position="28"/>
        <end position="35"/>
    </location>
    <ligand>
        <name>GTP</name>
        <dbReference type="ChEBI" id="CHEBI:37565"/>
    </ligand>
</feature>
<keyword evidence="6" id="KW-0256">Endoplasmic reticulum</keyword>
<dbReference type="InterPro" id="IPR039989">
    <property type="entry name" value="NUDT9"/>
</dbReference>
<keyword evidence="7" id="KW-0931">ER-Golgi transport</keyword>
<feature type="binding site" evidence="15">
    <location>
        <position position="35"/>
    </location>
    <ligand>
        <name>Mg(2+)</name>
        <dbReference type="ChEBI" id="CHEBI:18420"/>
    </ligand>
</feature>
<dbReference type="PRINTS" id="PR00328">
    <property type="entry name" value="SAR1GTPBP"/>
</dbReference>
<dbReference type="CDD" id="cd00879">
    <property type="entry name" value="Sar1"/>
    <property type="match status" value="1"/>
</dbReference>
<dbReference type="EMBL" id="CAJNOI010000008">
    <property type="protein sequence ID" value="CAF0767937.1"/>
    <property type="molecule type" value="Genomic_DNA"/>
</dbReference>
<evidence type="ECO:0000256" key="14">
    <source>
        <dbReference type="PIRSR" id="PIRSR606689-1"/>
    </source>
</evidence>
<dbReference type="GO" id="GO:0046872">
    <property type="term" value="F:metal ion binding"/>
    <property type="evidence" value="ECO:0007669"/>
    <property type="project" value="UniProtKB-KW"/>
</dbReference>
<dbReference type="GO" id="GO:0015031">
    <property type="term" value="P:protein transport"/>
    <property type="evidence" value="ECO:0007669"/>
    <property type="project" value="UniProtKB-KW"/>
</dbReference>
<dbReference type="GO" id="GO:0005525">
    <property type="term" value="F:GTP binding"/>
    <property type="evidence" value="ECO:0007669"/>
    <property type="project" value="UniProtKB-KW"/>
</dbReference>
<gene>
    <name evidence="17" type="ORF">BJG266_LOCUS3392</name>
    <name evidence="18" type="ORF">QVE165_LOCUS43807</name>
</gene>
<dbReference type="OrthoDB" id="9972248at2759"/>
<dbReference type="InterPro" id="IPR005225">
    <property type="entry name" value="Small_GTP-bd"/>
</dbReference>
<reference evidence="17" key="1">
    <citation type="submission" date="2021-02" db="EMBL/GenBank/DDBJ databases">
        <authorList>
            <person name="Nowell W R."/>
        </authorList>
    </citation>
    <scope>NUCLEOTIDE SEQUENCE</scope>
</reference>
<dbReference type="Pfam" id="PF25969">
    <property type="entry name" value="NUDT9_N"/>
    <property type="match status" value="1"/>
</dbReference>
<evidence type="ECO:0000259" key="16">
    <source>
        <dbReference type="PROSITE" id="PS51462"/>
    </source>
</evidence>
<keyword evidence="9" id="KW-0333">Golgi apparatus</keyword>
<dbReference type="InterPro" id="IPR000086">
    <property type="entry name" value="NUDIX_hydrolase_dom"/>
</dbReference>
<dbReference type="AlphaFoldDB" id="A0A813QJV2"/>
<evidence type="ECO:0000256" key="10">
    <source>
        <dbReference type="ARBA" id="ARBA00023134"/>
    </source>
</evidence>
<dbReference type="InterPro" id="IPR006689">
    <property type="entry name" value="Small_GTPase_ARF/SAR"/>
</dbReference>
<dbReference type="PANTHER" id="PTHR13030">
    <property type="entry name" value="NUDIX HYDROLASE"/>
    <property type="match status" value="1"/>
</dbReference>
<evidence type="ECO:0000256" key="2">
    <source>
        <dbReference type="ARBA" id="ARBA00007507"/>
    </source>
</evidence>
<feature type="binding site" evidence="15">
    <location>
        <position position="52"/>
    </location>
    <ligand>
        <name>Mg(2+)</name>
        <dbReference type="ChEBI" id="CHEBI:18420"/>
    </ligand>
</feature>
<keyword evidence="15" id="KW-0460">Magnesium</keyword>
<dbReference type="GO" id="GO:0005789">
    <property type="term" value="C:endoplasmic reticulum membrane"/>
    <property type="evidence" value="ECO:0007669"/>
    <property type="project" value="UniProtKB-SubCell"/>
</dbReference>
<evidence type="ECO:0000256" key="8">
    <source>
        <dbReference type="ARBA" id="ARBA00022927"/>
    </source>
</evidence>
<keyword evidence="3" id="KW-0813">Transport</keyword>
<dbReference type="Proteomes" id="UP000663832">
    <property type="component" value="Unassembled WGS sequence"/>
</dbReference>
<dbReference type="PANTHER" id="PTHR13030:SF8">
    <property type="entry name" value="ADP-RIBOSE PYROPHOSPHATASE, MITOCHONDRIAL"/>
    <property type="match status" value="1"/>
</dbReference>
<dbReference type="EMBL" id="CAJNOM010000571">
    <property type="protein sequence ID" value="CAF1506049.1"/>
    <property type="molecule type" value="Genomic_DNA"/>
</dbReference>
<dbReference type="FunFam" id="3.40.50.300:FF:000161">
    <property type="entry name" value="Small COPII coat GTPase"/>
    <property type="match status" value="1"/>
</dbReference>
<accession>A0A813QJV2</accession>
<evidence type="ECO:0000256" key="4">
    <source>
        <dbReference type="ARBA" id="ARBA00022741"/>
    </source>
</evidence>
<keyword evidence="4 14" id="KW-0547">Nucleotide-binding</keyword>
<dbReference type="GO" id="GO:0016192">
    <property type="term" value="P:vesicle-mediated transport"/>
    <property type="evidence" value="ECO:0007669"/>
    <property type="project" value="UniProtKB-KW"/>
</dbReference>
<comment type="subcellular location">
    <subcellularLocation>
        <location evidence="1">Endoplasmic reticulum membrane</location>
        <topology evidence="1">Peripheral membrane protein</topology>
    </subcellularLocation>
    <subcellularLocation>
        <location evidence="12">Golgi apparatus</location>
        <location evidence="12">Golgi stack membrane</location>
        <topology evidence="12">Peripheral membrane protein</topology>
    </subcellularLocation>
</comment>
<dbReference type="SMART" id="SM00177">
    <property type="entry name" value="ARF"/>
    <property type="match status" value="1"/>
</dbReference>
<evidence type="ECO:0000256" key="5">
    <source>
        <dbReference type="ARBA" id="ARBA00022801"/>
    </source>
</evidence>
<dbReference type="Proteomes" id="UP000663877">
    <property type="component" value="Unassembled WGS sequence"/>
</dbReference>
<name>A0A813QJV2_9BILA</name>
<feature type="domain" description="Nudix hydrolase" evidence="16">
    <location>
        <begin position="569"/>
        <end position="722"/>
    </location>
</feature>
<evidence type="ECO:0000313" key="20">
    <source>
        <dbReference type="Proteomes" id="UP000663877"/>
    </source>
</evidence>
<comment type="caution">
    <text evidence="17">The sequence shown here is derived from an EMBL/GenBank/DDBJ whole genome shotgun (WGS) entry which is preliminary data.</text>
</comment>
<dbReference type="NCBIfam" id="TIGR00231">
    <property type="entry name" value="small_GTP"/>
    <property type="match status" value="1"/>
</dbReference>
<evidence type="ECO:0000256" key="1">
    <source>
        <dbReference type="ARBA" id="ARBA00004406"/>
    </source>
</evidence>
<evidence type="ECO:0000256" key="3">
    <source>
        <dbReference type="ARBA" id="ARBA00022448"/>
    </source>
</evidence>
<dbReference type="PROSITE" id="PS51462">
    <property type="entry name" value="NUDIX"/>
    <property type="match status" value="1"/>
</dbReference>
<dbReference type="PROSITE" id="PS51417">
    <property type="entry name" value="ARF"/>
    <property type="match status" value="1"/>
</dbReference>